<sequence>MKDSQKKINFYRQKIDEIDAKIVKLLNTRAEYANEIGKIKRELGLPVYVPSREEQVIAHVQKQNPGPLSEDAMRRLYERIIDESRRLEKDNYEKELQKNNAESS</sequence>
<dbReference type="InterPro" id="IPR002701">
    <property type="entry name" value="CM_II_prokaryot"/>
</dbReference>
<dbReference type="InterPro" id="IPR010957">
    <property type="entry name" value="G/b/e-P-prot_chorismate_mutase"/>
</dbReference>
<dbReference type="PANTHER" id="PTHR38041:SF1">
    <property type="entry name" value="CHORISMATE MUTASE"/>
    <property type="match status" value="1"/>
</dbReference>
<evidence type="ECO:0000259" key="4">
    <source>
        <dbReference type="PROSITE" id="PS51168"/>
    </source>
</evidence>
<reference evidence="5" key="1">
    <citation type="journal article" date="2020" name="mSystems">
        <title>Genome- and Community-Level Interaction Insights into Carbon Utilization and Element Cycling Functions of Hydrothermarchaeota in Hydrothermal Sediment.</title>
        <authorList>
            <person name="Zhou Z."/>
            <person name="Liu Y."/>
            <person name="Xu W."/>
            <person name="Pan J."/>
            <person name="Luo Z.H."/>
            <person name="Li M."/>
        </authorList>
    </citation>
    <scope>NUCLEOTIDE SEQUENCE [LARGE SCALE GENOMIC DNA]</scope>
    <source>
        <strain evidence="5">HyVt-577</strain>
    </source>
</reference>
<dbReference type="GO" id="GO:0046417">
    <property type="term" value="P:chorismate metabolic process"/>
    <property type="evidence" value="ECO:0007669"/>
    <property type="project" value="InterPro"/>
</dbReference>
<name>A0A7V4TZP7_CALAY</name>
<dbReference type="InterPro" id="IPR036263">
    <property type="entry name" value="Chorismate_II_sf"/>
</dbReference>
<dbReference type="Gene3D" id="1.20.59.10">
    <property type="entry name" value="Chorismate mutase"/>
    <property type="match status" value="1"/>
</dbReference>
<feature type="coiled-coil region" evidence="3">
    <location>
        <begin position="1"/>
        <end position="42"/>
    </location>
</feature>
<accession>A0A7V4TZP7</accession>
<dbReference type="GO" id="GO:0009697">
    <property type="term" value="P:salicylic acid biosynthetic process"/>
    <property type="evidence" value="ECO:0007669"/>
    <property type="project" value="TreeGrafter"/>
</dbReference>
<organism evidence="5">
    <name type="scientific">Caldithrix abyssi</name>
    <dbReference type="NCBI Taxonomy" id="187145"/>
    <lineage>
        <taxon>Bacteria</taxon>
        <taxon>Pseudomonadati</taxon>
        <taxon>Calditrichota</taxon>
        <taxon>Calditrichia</taxon>
        <taxon>Calditrichales</taxon>
        <taxon>Calditrichaceae</taxon>
        <taxon>Caldithrix</taxon>
    </lineage>
</organism>
<dbReference type="SUPFAM" id="SSF48600">
    <property type="entry name" value="Chorismate mutase II"/>
    <property type="match status" value="1"/>
</dbReference>
<evidence type="ECO:0000256" key="1">
    <source>
        <dbReference type="ARBA" id="ARBA00012404"/>
    </source>
</evidence>
<evidence type="ECO:0000256" key="2">
    <source>
        <dbReference type="ARBA" id="ARBA00023235"/>
    </source>
</evidence>
<gene>
    <name evidence="5" type="primary">pheA</name>
    <name evidence="5" type="ORF">ENK44_06305</name>
</gene>
<dbReference type="GO" id="GO:0005737">
    <property type="term" value="C:cytoplasm"/>
    <property type="evidence" value="ECO:0007669"/>
    <property type="project" value="InterPro"/>
</dbReference>
<evidence type="ECO:0000313" key="5">
    <source>
        <dbReference type="EMBL" id="HGY55290.1"/>
    </source>
</evidence>
<comment type="caution">
    <text evidence="5">The sequence shown here is derived from an EMBL/GenBank/DDBJ whole genome shotgun (WGS) entry which is preliminary data.</text>
</comment>
<proteinExistence type="predicted"/>
<protein>
    <recommendedName>
        <fullName evidence="1">chorismate mutase</fullName>
        <ecNumber evidence="1">5.4.99.5</ecNumber>
    </recommendedName>
</protein>
<dbReference type="PROSITE" id="PS51168">
    <property type="entry name" value="CHORISMATE_MUT_2"/>
    <property type="match status" value="1"/>
</dbReference>
<dbReference type="InterPro" id="IPR051331">
    <property type="entry name" value="Chorismate_mutase-related"/>
</dbReference>
<dbReference type="GO" id="GO:0009094">
    <property type="term" value="P:L-phenylalanine biosynthetic process"/>
    <property type="evidence" value="ECO:0007669"/>
    <property type="project" value="InterPro"/>
</dbReference>
<dbReference type="InterPro" id="IPR036979">
    <property type="entry name" value="CM_dom_sf"/>
</dbReference>
<keyword evidence="3" id="KW-0175">Coiled coil</keyword>
<dbReference type="PANTHER" id="PTHR38041">
    <property type="entry name" value="CHORISMATE MUTASE"/>
    <property type="match status" value="1"/>
</dbReference>
<feature type="domain" description="Chorismate mutase" evidence="4">
    <location>
        <begin position="2"/>
        <end position="92"/>
    </location>
</feature>
<dbReference type="Proteomes" id="UP000885779">
    <property type="component" value="Unassembled WGS sequence"/>
</dbReference>
<dbReference type="Pfam" id="PF01817">
    <property type="entry name" value="CM_2"/>
    <property type="match status" value="1"/>
</dbReference>
<dbReference type="EC" id="5.4.99.5" evidence="1"/>
<dbReference type="SMART" id="SM00830">
    <property type="entry name" value="CM_2"/>
    <property type="match status" value="1"/>
</dbReference>
<dbReference type="NCBIfam" id="TIGR01807">
    <property type="entry name" value="CM_P2"/>
    <property type="match status" value="1"/>
</dbReference>
<keyword evidence="2 5" id="KW-0413">Isomerase</keyword>
<evidence type="ECO:0000256" key="3">
    <source>
        <dbReference type="SAM" id="Coils"/>
    </source>
</evidence>
<dbReference type="GO" id="GO:0004106">
    <property type="term" value="F:chorismate mutase activity"/>
    <property type="evidence" value="ECO:0007669"/>
    <property type="project" value="UniProtKB-EC"/>
</dbReference>
<dbReference type="EMBL" id="DRQG01000060">
    <property type="protein sequence ID" value="HGY55290.1"/>
    <property type="molecule type" value="Genomic_DNA"/>
</dbReference>
<dbReference type="AlphaFoldDB" id="A0A7V4TZP7"/>